<comment type="caution">
    <text evidence="2">The sequence shown here is derived from an EMBL/GenBank/DDBJ whole genome shotgun (WGS) entry which is preliminary data.</text>
</comment>
<proteinExistence type="predicted"/>
<feature type="compositionally biased region" description="Polar residues" evidence="1">
    <location>
        <begin position="98"/>
        <end position="114"/>
    </location>
</feature>
<feature type="region of interest" description="Disordered" evidence="1">
    <location>
        <begin position="51"/>
        <end position="123"/>
    </location>
</feature>
<gene>
    <name evidence="2" type="ORF">BCR39DRAFT_48448</name>
</gene>
<dbReference type="InParanoid" id="A0A1Y2AHB1"/>
<dbReference type="Proteomes" id="UP000193986">
    <property type="component" value="Unassembled WGS sequence"/>
</dbReference>
<feature type="region of interest" description="Disordered" evidence="1">
    <location>
        <begin position="251"/>
        <end position="288"/>
    </location>
</feature>
<dbReference type="AlphaFoldDB" id="A0A1Y2AHB1"/>
<reference evidence="2 3" key="1">
    <citation type="submission" date="2016-07" db="EMBL/GenBank/DDBJ databases">
        <title>Pervasive Adenine N6-methylation of Active Genes in Fungi.</title>
        <authorList>
            <consortium name="DOE Joint Genome Institute"/>
            <person name="Mondo S.J."/>
            <person name="Dannebaum R.O."/>
            <person name="Kuo R.C."/>
            <person name="Labutti K."/>
            <person name="Haridas S."/>
            <person name="Kuo A."/>
            <person name="Salamov A."/>
            <person name="Ahrendt S.R."/>
            <person name="Lipzen A."/>
            <person name="Sullivan W."/>
            <person name="Andreopoulos W.B."/>
            <person name="Clum A."/>
            <person name="Lindquist E."/>
            <person name="Daum C."/>
            <person name="Ramamoorthy G.K."/>
            <person name="Gryganskyi A."/>
            <person name="Culley D."/>
            <person name="Magnuson J.K."/>
            <person name="James T.Y."/>
            <person name="O'Malley M.A."/>
            <person name="Stajich J.E."/>
            <person name="Spatafora J.W."/>
            <person name="Visel A."/>
            <person name="Grigoriev I.V."/>
        </authorList>
    </citation>
    <scope>NUCLEOTIDE SEQUENCE [LARGE SCALE GENOMIC DNA]</scope>
    <source>
        <strain evidence="2 3">68-887.2</strain>
    </source>
</reference>
<feature type="compositionally biased region" description="Low complexity" evidence="1">
    <location>
        <begin position="253"/>
        <end position="265"/>
    </location>
</feature>
<keyword evidence="3" id="KW-1185">Reference proteome</keyword>
<evidence type="ECO:0000313" key="3">
    <source>
        <dbReference type="Proteomes" id="UP000193986"/>
    </source>
</evidence>
<feature type="compositionally biased region" description="Gly residues" evidence="1">
    <location>
        <begin position="21"/>
        <end position="30"/>
    </location>
</feature>
<organism evidence="2 3">
    <name type="scientific">Naematelia encephala</name>
    <dbReference type="NCBI Taxonomy" id="71784"/>
    <lineage>
        <taxon>Eukaryota</taxon>
        <taxon>Fungi</taxon>
        <taxon>Dikarya</taxon>
        <taxon>Basidiomycota</taxon>
        <taxon>Agaricomycotina</taxon>
        <taxon>Tremellomycetes</taxon>
        <taxon>Tremellales</taxon>
        <taxon>Naemateliaceae</taxon>
        <taxon>Naematelia</taxon>
    </lineage>
</organism>
<feature type="region of interest" description="Disordered" evidence="1">
    <location>
        <begin position="1"/>
        <end position="33"/>
    </location>
</feature>
<evidence type="ECO:0000256" key="1">
    <source>
        <dbReference type="SAM" id="MobiDB-lite"/>
    </source>
</evidence>
<evidence type="ECO:0000313" key="2">
    <source>
        <dbReference type="EMBL" id="ORY21951.1"/>
    </source>
</evidence>
<protein>
    <submittedName>
        <fullName evidence="2">Uncharacterized protein</fullName>
    </submittedName>
</protein>
<name>A0A1Y2AHB1_9TREE</name>
<feature type="compositionally biased region" description="Pro residues" evidence="1">
    <location>
        <begin position="266"/>
        <end position="282"/>
    </location>
</feature>
<accession>A0A1Y2AHB1</accession>
<sequence length="398" mass="42054">MLNLDPNPAPLPPPYQYQSEGTGGRKGVSGGWVEVDSGCNGDRSTLYHEVEQVGNGNVMEGNDEDDDKRNIGLHDSEVGDERPDVQAILREEDPSKPLQESQPLVPVSSNTGSGPNDVEGSPPPASIITPIIVSGGESTTTPASTLISTITLPNSIQNNEAPVSAAVMEIRGESTATPLNTPPLALSAGDLQSIAALSSVDRPGSTVTGVMPGIPLAMSPSGQSIEDDATKLVTSHTEPGLSLVEAAMSPPNTLARPLSTSTPTSTPTPAPALPPQLPPPPSSSSTVFPQKEPLTISLWGDFARKCEDPVFSSWVQDAVRRRYGNQPFTSRPLYVPVSTDRTIKIDFATGKYYLPEFSLGSDVLAAELLIDAIMGLFDTDECEDWERVGNGDPFWGEA</sequence>
<dbReference type="EMBL" id="MCFC01000101">
    <property type="protein sequence ID" value="ORY21951.1"/>
    <property type="molecule type" value="Genomic_DNA"/>
</dbReference>
<feature type="compositionally biased region" description="Basic and acidic residues" evidence="1">
    <location>
        <begin position="67"/>
        <end position="95"/>
    </location>
</feature>